<evidence type="ECO:0000256" key="1">
    <source>
        <dbReference type="SAM" id="MobiDB-lite"/>
    </source>
</evidence>
<name>A0A2R6NIN4_9APHY</name>
<keyword evidence="3" id="KW-1185">Reference proteome</keyword>
<comment type="caution">
    <text evidence="2">The sequence shown here is derived from an EMBL/GenBank/DDBJ whole genome shotgun (WGS) entry which is preliminary data.</text>
</comment>
<protein>
    <submittedName>
        <fullName evidence="2">Uncharacterized protein</fullName>
    </submittedName>
</protein>
<evidence type="ECO:0000313" key="2">
    <source>
        <dbReference type="EMBL" id="PSR72230.1"/>
    </source>
</evidence>
<dbReference type="AlphaFoldDB" id="A0A2R6NIN4"/>
<gene>
    <name evidence="2" type="ORF">PHLCEN_2v11822</name>
</gene>
<dbReference type="Proteomes" id="UP000186601">
    <property type="component" value="Unassembled WGS sequence"/>
</dbReference>
<feature type="compositionally biased region" description="Polar residues" evidence="1">
    <location>
        <begin position="107"/>
        <end position="125"/>
    </location>
</feature>
<feature type="non-terminal residue" evidence="2">
    <location>
        <position position="1"/>
    </location>
</feature>
<proteinExistence type="predicted"/>
<sequence length="293" mass="32261">NRRNAPAILRLPPLLPTCVSLFDMPPRITLDNLINSLNLKTRKDITHTASKMTRGDSRKAGFSTFDSVTTVPHIIVHDSSALADLVVRRLEDSMKFFGGIPDITSSTTGDASTGLSEDTSKSESQAGPEWIVSPAQIHVDVIDNIHATGICDLPQYLDAINTIGTQFVKNNLKNSSLNHLLTVTSTEQDPYLIPRRGAPPSTAGKSPGAEGWQRIKIPDTIKVNRVGLLRDDFNKNPAEYLKMRSWFSTIDITTTNPGPSFSELAVQHKVGSGLREIFEIPKCEVIRHVHYLI</sequence>
<evidence type="ECO:0000313" key="3">
    <source>
        <dbReference type="Proteomes" id="UP000186601"/>
    </source>
</evidence>
<feature type="region of interest" description="Disordered" evidence="1">
    <location>
        <begin position="191"/>
        <end position="210"/>
    </location>
</feature>
<organism evidence="2 3">
    <name type="scientific">Hermanssonia centrifuga</name>
    <dbReference type="NCBI Taxonomy" id="98765"/>
    <lineage>
        <taxon>Eukaryota</taxon>
        <taxon>Fungi</taxon>
        <taxon>Dikarya</taxon>
        <taxon>Basidiomycota</taxon>
        <taxon>Agaricomycotina</taxon>
        <taxon>Agaricomycetes</taxon>
        <taxon>Polyporales</taxon>
        <taxon>Meruliaceae</taxon>
        <taxon>Hermanssonia</taxon>
    </lineage>
</organism>
<feature type="region of interest" description="Disordered" evidence="1">
    <location>
        <begin position="107"/>
        <end position="127"/>
    </location>
</feature>
<accession>A0A2R6NIN4</accession>
<reference evidence="2 3" key="1">
    <citation type="submission" date="2018-02" db="EMBL/GenBank/DDBJ databases">
        <title>Genome sequence of the basidiomycete white-rot fungus Phlebia centrifuga.</title>
        <authorList>
            <person name="Granchi Z."/>
            <person name="Peng M."/>
            <person name="de Vries R.P."/>
            <person name="Hilden K."/>
            <person name="Makela M.R."/>
            <person name="Grigoriev I."/>
            <person name="Riley R."/>
        </authorList>
    </citation>
    <scope>NUCLEOTIDE SEQUENCE [LARGE SCALE GENOMIC DNA]</scope>
    <source>
        <strain evidence="2 3">FBCC195</strain>
    </source>
</reference>
<dbReference type="EMBL" id="MLYV02001198">
    <property type="protein sequence ID" value="PSR72230.1"/>
    <property type="molecule type" value="Genomic_DNA"/>
</dbReference>